<evidence type="ECO:0000313" key="4">
    <source>
        <dbReference type="EMBL" id="MBB5035360.1"/>
    </source>
</evidence>
<dbReference type="SUPFAM" id="SSF53474">
    <property type="entry name" value="alpha/beta-Hydrolases"/>
    <property type="match status" value="1"/>
</dbReference>
<protein>
    <submittedName>
        <fullName evidence="4">Acetyl esterase/lipase</fullName>
    </submittedName>
</protein>
<dbReference type="PROSITE" id="PS00122">
    <property type="entry name" value="CARBOXYLESTERASE_B_1"/>
    <property type="match status" value="1"/>
</dbReference>
<comment type="caution">
    <text evidence="4">The sequence shown here is derived from an EMBL/GenBank/DDBJ whole genome shotgun (WGS) entry which is preliminary data.</text>
</comment>
<evidence type="ECO:0000256" key="2">
    <source>
        <dbReference type="SAM" id="SignalP"/>
    </source>
</evidence>
<dbReference type="GO" id="GO:0016787">
    <property type="term" value="F:hydrolase activity"/>
    <property type="evidence" value="ECO:0007669"/>
    <property type="project" value="UniProtKB-KW"/>
</dbReference>
<feature type="domain" description="BD-FAE-like" evidence="3">
    <location>
        <begin position="436"/>
        <end position="537"/>
    </location>
</feature>
<reference evidence="4 5" key="1">
    <citation type="submission" date="2020-08" db="EMBL/GenBank/DDBJ databases">
        <title>Genomic Encyclopedia of Type Strains, Phase IV (KMG-IV): sequencing the most valuable type-strain genomes for metagenomic binning, comparative biology and taxonomic classification.</title>
        <authorList>
            <person name="Goeker M."/>
        </authorList>
    </citation>
    <scope>NUCLEOTIDE SEQUENCE [LARGE SCALE GENOMIC DNA]</scope>
    <source>
        <strain evidence="4 5">DSM 12252</strain>
    </source>
</reference>
<keyword evidence="5" id="KW-1185">Reference proteome</keyword>
<dbReference type="Pfam" id="PF20434">
    <property type="entry name" value="BD-FAE"/>
    <property type="match status" value="1"/>
</dbReference>
<gene>
    <name evidence="4" type="ORF">HNQ65_004970</name>
</gene>
<accession>A0A7W8DMS7</accession>
<sequence>MPSLRLLLFCFVACVSQAAEPEKLMLAHYMPWYATQQVSGSWGWHWTMGHYHPEQRKWDGKREAASHDYPLIGLYDSGDDEALECQVLLMKLAGLDGVIIDWYGTSTHNDYAVNHEHTLMLIPWLKKAGLRFAICYEDQAIGQMKLKPGDDVKQGLQDLQWAEKHWFHDASYVKQDGRPVLLVFGPQHFKQAQWDQLRAALPSKPMLFGLPHLSKTHGMDGSYGWPPVSGGKAISTEKWHAELEALYARGTAGEAIIASAFPGFKDIYKQAGVHESYGSIAPRSGQTLAESLDMAQKSGAALIQVATWNDYGEGTVIEPTHNLGYRYLEMLQQRSAAPKCSAADLRLPVMLYQLRKRSSRNAKLGKELNQAAAFLFEAKGTEAEAVLAGVRDALGQQPARFSDTPDEADENYRLHTELLYREEKDITPAMNQRCRLDVYAPAKQKSFPTLVWFHGGGLTAGERFIPLQLRNQGIAVVAVNYRLSPGVKAPAYIEDAAAAIAWTFKHIPDFGGSADQIFVGGHSAGAYLSLMTGLDRKWLAAHDIDASRIAGLIPLSPQVITHFAIRDERGIAELQPLVDDMAPLYHIRKDAAPILLVTGDREKEMMGRYEENAYFWRMLKLVGHKDVTFHELAGFSHGGMPEPAFPLVLKFIQEHRSKQPSPAASGIPQ</sequence>
<keyword evidence="2" id="KW-0732">Signal</keyword>
<dbReference type="CDD" id="cd11575">
    <property type="entry name" value="GH99_GH71_like_3"/>
    <property type="match status" value="1"/>
</dbReference>
<dbReference type="Gene3D" id="3.40.50.1820">
    <property type="entry name" value="alpha/beta hydrolase"/>
    <property type="match status" value="1"/>
</dbReference>
<dbReference type="PANTHER" id="PTHR48081:SF9">
    <property type="entry name" value="CARBOXYLESTERASE"/>
    <property type="match status" value="1"/>
</dbReference>
<dbReference type="InterPro" id="IPR049492">
    <property type="entry name" value="BD-FAE-like_dom"/>
</dbReference>
<evidence type="ECO:0000313" key="5">
    <source>
        <dbReference type="Proteomes" id="UP000590740"/>
    </source>
</evidence>
<feature type="chain" id="PRO_5031062496" evidence="2">
    <location>
        <begin position="19"/>
        <end position="669"/>
    </location>
</feature>
<evidence type="ECO:0000259" key="3">
    <source>
        <dbReference type="Pfam" id="PF20434"/>
    </source>
</evidence>
<dbReference type="PANTHER" id="PTHR48081">
    <property type="entry name" value="AB HYDROLASE SUPERFAMILY PROTEIN C4A8.06C"/>
    <property type="match status" value="1"/>
</dbReference>
<dbReference type="RefSeq" id="WP_221306282.1">
    <property type="nucleotide sequence ID" value="NZ_JACHIG010000016.1"/>
</dbReference>
<dbReference type="InterPro" id="IPR019826">
    <property type="entry name" value="Carboxylesterase_B_AS"/>
</dbReference>
<keyword evidence="1" id="KW-0378">Hydrolase</keyword>
<dbReference type="Proteomes" id="UP000590740">
    <property type="component" value="Unassembled WGS sequence"/>
</dbReference>
<name>A0A7W8DMS7_9BACT</name>
<dbReference type="Gene3D" id="3.20.20.80">
    <property type="entry name" value="Glycosidases"/>
    <property type="match status" value="1"/>
</dbReference>
<dbReference type="EMBL" id="JACHIG010000016">
    <property type="protein sequence ID" value="MBB5035360.1"/>
    <property type="molecule type" value="Genomic_DNA"/>
</dbReference>
<dbReference type="AlphaFoldDB" id="A0A7W8DMS7"/>
<evidence type="ECO:0000256" key="1">
    <source>
        <dbReference type="ARBA" id="ARBA00022801"/>
    </source>
</evidence>
<dbReference type="InterPro" id="IPR029058">
    <property type="entry name" value="AB_hydrolase_fold"/>
</dbReference>
<proteinExistence type="predicted"/>
<feature type="signal peptide" evidence="2">
    <location>
        <begin position="1"/>
        <end position="18"/>
    </location>
</feature>
<organism evidence="4 5">
    <name type="scientific">Prosthecobacter vanneervenii</name>
    <dbReference type="NCBI Taxonomy" id="48466"/>
    <lineage>
        <taxon>Bacteria</taxon>
        <taxon>Pseudomonadati</taxon>
        <taxon>Verrucomicrobiota</taxon>
        <taxon>Verrucomicrobiia</taxon>
        <taxon>Verrucomicrobiales</taxon>
        <taxon>Verrucomicrobiaceae</taxon>
        <taxon>Prosthecobacter</taxon>
    </lineage>
</organism>
<dbReference type="InterPro" id="IPR050300">
    <property type="entry name" value="GDXG_lipolytic_enzyme"/>
</dbReference>